<reference evidence="3" key="2">
    <citation type="submission" date="2017-07" db="EMBL/GenBank/DDBJ databases">
        <title>WGS assembly of Populus trichocarpa.</title>
        <authorList>
            <person name="Tuskan G."/>
            <person name="Difazio S."/>
            <person name="Jansson S."/>
            <person name="Bohlmann J."/>
            <person name="Grigoriev I."/>
            <person name="Hellsten U."/>
            <person name="Putnam N."/>
            <person name="Ralph S."/>
            <person name="Rombauts S."/>
            <person name="Salamov A."/>
            <person name="Schein J."/>
            <person name="Sterck L."/>
            <person name="Aerts A."/>
            <person name="Bhalerao R."/>
            <person name="Bhalerao R."/>
            <person name="Blaudez D."/>
            <person name="Boerjan W."/>
            <person name="Brun A."/>
            <person name="Brunner A."/>
            <person name="Busov V."/>
            <person name="Campbell M."/>
            <person name="Carlson J."/>
            <person name="Chalot M."/>
            <person name="Chapman J."/>
            <person name="Chen G."/>
            <person name="Cooper D."/>
            <person name="Coutinho P."/>
            <person name="Couturier J."/>
            <person name="Covert S."/>
            <person name="Cronk Q."/>
            <person name="Cunningham R."/>
            <person name="Davis J."/>
            <person name="Degroeve S."/>
            <person name="Dejardin A."/>
            <person name="Depamphilis C."/>
            <person name="Detter J."/>
            <person name="Dirks B."/>
            <person name="Dubchak I."/>
            <person name="Duplessis S."/>
            <person name="Ehlting J."/>
            <person name="Ellis B."/>
            <person name="Gendler K."/>
            <person name="Goodstein D."/>
            <person name="Gribskov M."/>
            <person name="Grimwood J."/>
            <person name="Groover A."/>
            <person name="Gunter L."/>
            <person name="Hamberger B."/>
            <person name="Heinze B."/>
            <person name="Helariutta Y."/>
            <person name="Henrissat B."/>
            <person name="Holligan D."/>
            <person name="Holt R."/>
            <person name="Huang W."/>
            <person name="Islam-Faridi N."/>
            <person name="Jones S."/>
            <person name="Jones-Rhoades M."/>
            <person name="Jorgensen R."/>
            <person name="Joshi C."/>
            <person name="Kangasjarvi J."/>
            <person name="Karlsson J."/>
            <person name="Kelleher C."/>
            <person name="Kirkpatrick R."/>
            <person name="Kirst M."/>
            <person name="Kohler A."/>
            <person name="Kalluri U."/>
            <person name="Larimer F."/>
            <person name="Leebens-Mack J."/>
            <person name="Leple J."/>
            <person name="Locascio P."/>
            <person name="Lou Y."/>
            <person name="Lucas S."/>
            <person name="Martin F."/>
            <person name="Montanini B."/>
            <person name="Napoli C."/>
            <person name="Nelson D."/>
            <person name="Nelson C."/>
            <person name="Nieminen K."/>
            <person name="Nilsson O."/>
            <person name="Pereda V."/>
            <person name="Peter G."/>
            <person name="Philippe R."/>
            <person name="Pilate G."/>
            <person name="Poliakov A."/>
            <person name="Razumovskaya J."/>
            <person name="Richardson P."/>
            <person name="Rinaldi C."/>
            <person name="Ritland K."/>
            <person name="Rouze P."/>
            <person name="Ryaboy D."/>
            <person name="Schmutz J."/>
            <person name="Schrader J."/>
            <person name="Segerman B."/>
            <person name="Shin H."/>
            <person name="Siddiqui A."/>
            <person name="Sterky F."/>
            <person name="Terry A."/>
            <person name="Tsai C."/>
            <person name="Uberbacher E."/>
            <person name="Unneberg P."/>
            <person name="Vahala J."/>
            <person name="Wall K."/>
            <person name="Wessler S."/>
            <person name="Yang G."/>
            <person name="Yin T."/>
            <person name="Douglas C."/>
            <person name="Marra M."/>
            <person name="Sandberg G."/>
            <person name="Van De Peer Y."/>
            <person name="Rokhsar D."/>
        </authorList>
    </citation>
    <scope>NUCLEOTIDE SEQUENCE</scope>
    <source>
        <strain evidence="3">Nisqually-1</strain>
    </source>
</reference>
<feature type="region of interest" description="Disordered" evidence="1">
    <location>
        <begin position="1"/>
        <end position="24"/>
    </location>
</feature>
<dbReference type="InterPro" id="IPR000253">
    <property type="entry name" value="FHA_dom"/>
</dbReference>
<dbReference type="SUPFAM" id="SSF49879">
    <property type="entry name" value="SMAD/FHA domain"/>
    <property type="match status" value="1"/>
</dbReference>
<dbReference type="InterPro" id="IPR037912">
    <property type="entry name" value="MCRS1"/>
</dbReference>
<dbReference type="Gene3D" id="2.60.200.20">
    <property type="match status" value="1"/>
</dbReference>
<dbReference type="InterPro" id="IPR025999">
    <property type="entry name" value="MCRS_N"/>
</dbReference>
<dbReference type="GO" id="GO:0045944">
    <property type="term" value="P:positive regulation of transcription by RNA polymerase II"/>
    <property type="evidence" value="ECO:0000318"/>
    <property type="project" value="GO_Central"/>
</dbReference>
<dbReference type="SMART" id="SM00240">
    <property type="entry name" value="FHA"/>
    <property type="match status" value="1"/>
</dbReference>
<dbReference type="AlphaFoldDB" id="A0A2K2AFH5"/>
<reference evidence="3 4" key="1">
    <citation type="journal article" date="2006" name="Science">
        <title>The genome of black cottonwood, Populus trichocarpa (Torr. &amp; Gray).</title>
        <authorList>
            <person name="Tuskan G.A."/>
            <person name="Difazio S."/>
            <person name="Jansson S."/>
            <person name="Bohlmann J."/>
            <person name="Grigoriev I."/>
            <person name="Hellsten U."/>
            <person name="Putnam N."/>
            <person name="Ralph S."/>
            <person name="Rombauts S."/>
            <person name="Salamov A."/>
            <person name="Schein J."/>
            <person name="Sterck L."/>
            <person name="Aerts A."/>
            <person name="Bhalerao R.R."/>
            <person name="Bhalerao R.P."/>
            <person name="Blaudez D."/>
            <person name="Boerjan W."/>
            <person name="Brun A."/>
            <person name="Brunner A."/>
            <person name="Busov V."/>
            <person name="Campbell M."/>
            <person name="Carlson J."/>
            <person name="Chalot M."/>
            <person name="Chapman J."/>
            <person name="Chen G.L."/>
            <person name="Cooper D."/>
            <person name="Coutinho P.M."/>
            <person name="Couturier J."/>
            <person name="Covert S."/>
            <person name="Cronk Q."/>
            <person name="Cunningham R."/>
            <person name="Davis J."/>
            <person name="Degroeve S."/>
            <person name="Dejardin A."/>
            <person name="Depamphilis C."/>
            <person name="Detter J."/>
            <person name="Dirks B."/>
            <person name="Dubchak I."/>
            <person name="Duplessis S."/>
            <person name="Ehlting J."/>
            <person name="Ellis B."/>
            <person name="Gendler K."/>
            <person name="Goodstein D."/>
            <person name="Gribskov M."/>
            <person name="Grimwood J."/>
            <person name="Groover A."/>
            <person name="Gunter L."/>
            <person name="Hamberger B."/>
            <person name="Heinze B."/>
            <person name="Helariutta Y."/>
            <person name="Henrissat B."/>
            <person name="Holligan D."/>
            <person name="Holt R."/>
            <person name="Huang W."/>
            <person name="Islam-Faridi N."/>
            <person name="Jones S."/>
            <person name="Jones-Rhoades M."/>
            <person name="Jorgensen R."/>
            <person name="Joshi C."/>
            <person name="Kangasjarvi J."/>
            <person name="Karlsson J."/>
            <person name="Kelleher C."/>
            <person name="Kirkpatrick R."/>
            <person name="Kirst M."/>
            <person name="Kohler A."/>
            <person name="Kalluri U."/>
            <person name="Larimer F."/>
            <person name="Leebens-Mack J."/>
            <person name="Leple J.C."/>
            <person name="Locascio P."/>
            <person name="Lou Y."/>
            <person name="Lucas S."/>
            <person name="Martin F."/>
            <person name="Montanini B."/>
            <person name="Napoli C."/>
            <person name="Nelson D.R."/>
            <person name="Nelson C."/>
            <person name="Nieminen K."/>
            <person name="Nilsson O."/>
            <person name="Pereda V."/>
            <person name="Peter G."/>
            <person name="Philippe R."/>
            <person name="Pilate G."/>
            <person name="Poliakov A."/>
            <person name="Razumovskaya J."/>
            <person name="Richardson P."/>
            <person name="Rinaldi C."/>
            <person name="Ritland K."/>
            <person name="Rouze P."/>
            <person name="Ryaboy D."/>
            <person name="Schmutz J."/>
            <person name="Schrader J."/>
            <person name="Segerman B."/>
            <person name="Shin H."/>
            <person name="Siddiqui A."/>
            <person name="Sterky F."/>
            <person name="Terry A."/>
            <person name="Tsai C.J."/>
            <person name="Uberbacher E."/>
            <person name="Unneberg P."/>
            <person name="Vahala J."/>
            <person name="Wall K."/>
            <person name="Wessler S."/>
            <person name="Yang G."/>
            <person name="Yin T."/>
            <person name="Douglas C."/>
            <person name="Marra M."/>
            <person name="Sandberg G."/>
            <person name="Van de Peer Y."/>
            <person name="Rokhsar D."/>
        </authorList>
    </citation>
    <scope>NUCLEOTIDE SEQUENCE [LARGE SCALE GENOMIC DNA]</scope>
    <source>
        <strain evidence="4">cv. Nisqually</strain>
        <strain evidence="3">Nisqually-1</strain>
    </source>
</reference>
<dbReference type="PANTHER" id="PTHR13233:SF13">
    <property type="entry name" value="FHA DOMAIN-CONTAINING PROTEIN"/>
    <property type="match status" value="1"/>
</dbReference>
<dbReference type="Pfam" id="PF00498">
    <property type="entry name" value="FHA"/>
    <property type="match status" value="1"/>
</dbReference>
<sequence length="806" mass="87799">MAAISATATTSVTTTTSIPPPPPWIPEDDLLLKNAIEAGASLEALAKGAVRFSRKFSVRELSDRWHSLLYDDDVSAEASGRMVELQLSNLSFSKVNTITSSSNNNKFGAALKESDSVKRKFECVRQLYYATRKKLRKRGVGGCGDFCFLDSLDGGSFEGGVGFGGNGGFGEDDRVRFGFVGGNEGGEGDVCFERENVQRDVQDVQDVEDGFVEFRDSERSEEPGPCGVPESDALIHAGRIESLAPRVPLWKGMEDVSAPKMPASVNGKGQSEGDLIVNHDDVNGYKMSLVGVEVDHSRVELRDEPVFDVRDRSTAISEFDFPDISDSLLNFPNDNEPLFIDVNGKDAIDKACYDSITTSLLVSSPNDVQGDVPDVKDPVMLASDTSLGIPDGACPAELEVVAEESHSVGGKQDINFVSEMNAPPSTSAPKVLSAEENVGEMECTLNMEDFEIPCNDDVFIGKTISSPIMEQISNLTHNLPSSSLDKKDCKQEIILLKKEGIPAQCLTSPQMVGGSMLPVTSPRHQPVCSGAKCESLALISRPVITAHVEPSEGRVALGTPTPSTVGLPKFGSLDEKLSLPIKVISVPSTSNQEESGSDDDVPCFSDIEAMILEMDLCPDDSDSFFNHEVSRYQNEDAMRAIIRLEQCAQSSMQRAIASRGALAVLYGRHLKHYIKDTEVMLGRATEDMDVDIDLGREGPANKISRRQALIKMEGDGSFFLKNLGKSPMFLNGKELASGQSRGLRSSSLIEIREMAFVFEVNSKSVKRHLVSVIKNHKENNFKSKWPDKGVNHRETDFKFEWSEGVP</sequence>
<dbReference type="GO" id="GO:0002151">
    <property type="term" value="F:G-quadruplex RNA binding"/>
    <property type="evidence" value="ECO:0007669"/>
    <property type="project" value="InterPro"/>
</dbReference>
<dbReference type="InterPro" id="IPR008984">
    <property type="entry name" value="SMAD_FHA_dom_sf"/>
</dbReference>
<evidence type="ECO:0000313" key="3">
    <source>
        <dbReference type="EMBL" id="PNT36283.1"/>
    </source>
</evidence>
<organism evidence="3 4">
    <name type="scientific">Populus trichocarpa</name>
    <name type="common">Western balsam poplar</name>
    <name type="synonym">Populus balsamifera subsp. trichocarpa</name>
    <dbReference type="NCBI Taxonomy" id="3694"/>
    <lineage>
        <taxon>Eukaryota</taxon>
        <taxon>Viridiplantae</taxon>
        <taxon>Streptophyta</taxon>
        <taxon>Embryophyta</taxon>
        <taxon>Tracheophyta</taxon>
        <taxon>Spermatophyta</taxon>
        <taxon>Magnoliopsida</taxon>
        <taxon>eudicotyledons</taxon>
        <taxon>Gunneridae</taxon>
        <taxon>Pentapetalae</taxon>
        <taxon>rosids</taxon>
        <taxon>fabids</taxon>
        <taxon>Malpighiales</taxon>
        <taxon>Salicaceae</taxon>
        <taxon>Saliceae</taxon>
        <taxon>Populus</taxon>
    </lineage>
</organism>
<dbReference type="Proteomes" id="UP000006729">
    <property type="component" value="Chromosome 5"/>
</dbReference>
<proteinExistence type="predicted"/>
<evidence type="ECO:0000313" key="4">
    <source>
        <dbReference type="Proteomes" id="UP000006729"/>
    </source>
</evidence>
<keyword evidence="4" id="KW-1185">Reference proteome</keyword>
<feature type="compositionally biased region" description="Low complexity" evidence="1">
    <location>
        <begin position="1"/>
        <end position="17"/>
    </location>
</feature>
<dbReference type="Pfam" id="PF13325">
    <property type="entry name" value="MCRS_N"/>
    <property type="match status" value="1"/>
</dbReference>
<protein>
    <recommendedName>
        <fullName evidence="2">FHA domain-containing protein</fullName>
    </recommendedName>
</protein>
<dbReference type="EMBL" id="CM009294">
    <property type="protein sequence ID" value="PNT36283.1"/>
    <property type="molecule type" value="Genomic_DNA"/>
</dbReference>
<dbReference type="PROSITE" id="PS50006">
    <property type="entry name" value="FHA_DOMAIN"/>
    <property type="match status" value="1"/>
</dbReference>
<dbReference type="GO" id="GO:0044545">
    <property type="term" value="C:NSL complex"/>
    <property type="evidence" value="ECO:0000318"/>
    <property type="project" value="GO_Central"/>
</dbReference>
<dbReference type="STRING" id="3694.A0A2K2AFH5"/>
<dbReference type="InParanoid" id="A0A2K2AFH5"/>
<dbReference type="GO" id="GO:0071339">
    <property type="term" value="C:MLL1 complex"/>
    <property type="evidence" value="ECO:0007669"/>
    <property type="project" value="InterPro"/>
</dbReference>
<dbReference type="PANTHER" id="PTHR13233">
    <property type="entry name" value="MICROSPHERULE PROTEIN 1"/>
    <property type="match status" value="1"/>
</dbReference>
<evidence type="ECO:0000256" key="1">
    <source>
        <dbReference type="SAM" id="MobiDB-lite"/>
    </source>
</evidence>
<dbReference type="EMBL" id="CM009294">
    <property type="protein sequence ID" value="PNT36284.1"/>
    <property type="molecule type" value="Genomic_DNA"/>
</dbReference>
<gene>
    <name evidence="3" type="ORF">POPTR_005G117900</name>
</gene>
<dbReference type="GO" id="GO:0031011">
    <property type="term" value="C:Ino80 complex"/>
    <property type="evidence" value="ECO:0007669"/>
    <property type="project" value="InterPro"/>
</dbReference>
<feature type="domain" description="FHA" evidence="2">
    <location>
        <begin position="679"/>
        <end position="735"/>
    </location>
</feature>
<name>A0A2K2AFH5_POPTR</name>
<accession>A0A2K2AFH5</accession>
<evidence type="ECO:0000259" key="2">
    <source>
        <dbReference type="PROSITE" id="PS50006"/>
    </source>
</evidence>
<dbReference type="CDD" id="cd22687">
    <property type="entry name" value="FHA_MCRS1"/>
    <property type="match status" value="1"/>
</dbReference>